<dbReference type="Pfam" id="PF13688">
    <property type="entry name" value="Reprolysin_5"/>
    <property type="match status" value="1"/>
</dbReference>
<evidence type="ECO:0000313" key="4">
    <source>
        <dbReference type="Proteomes" id="UP000199651"/>
    </source>
</evidence>
<dbReference type="InterPro" id="IPR007280">
    <property type="entry name" value="Peptidase_C_arc/bac"/>
</dbReference>
<evidence type="ECO:0000313" key="3">
    <source>
        <dbReference type="EMBL" id="SDO74756.1"/>
    </source>
</evidence>
<keyword evidence="4" id="KW-1185">Reference proteome</keyword>
<feature type="signal peptide" evidence="1">
    <location>
        <begin position="1"/>
        <end position="29"/>
    </location>
</feature>
<dbReference type="SUPFAM" id="SSF55486">
    <property type="entry name" value="Metalloproteases ('zincins'), catalytic domain"/>
    <property type="match status" value="1"/>
</dbReference>
<evidence type="ECO:0000259" key="2">
    <source>
        <dbReference type="Pfam" id="PF04151"/>
    </source>
</evidence>
<accession>A0A1H0M3H0</accession>
<dbReference type="EMBL" id="FNJB01000004">
    <property type="protein sequence ID" value="SDO74756.1"/>
    <property type="molecule type" value="Genomic_DNA"/>
</dbReference>
<keyword evidence="1" id="KW-0732">Signal</keyword>
<organism evidence="3 4">
    <name type="scientific">Actinokineospora alba</name>
    <dbReference type="NCBI Taxonomy" id="504798"/>
    <lineage>
        <taxon>Bacteria</taxon>
        <taxon>Bacillati</taxon>
        <taxon>Actinomycetota</taxon>
        <taxon>Actinomycetes</taxon>
        <taxon>Pseudonocardiales</taxon>
        <taxon>Pseudonocardiaceae</taxon>
        <taxon>Actinokineospora</taxon>
    </lineage>
</organism>
<dbReference type="Gene3D" id="2.60.120.380">
    <property type="match status" value="1"/>
</dbReference>
<feature type="chain" id="PRO_5011552559" evidence="1">
    <location>
        <begin position="30"/>
        <end position="526"/>
    </location>
</feature>
<dbReference type="AlphaFoldDB" id="A0A1H0M3H0"/>
<dbReference type="RefSeq" id="WP_228769854.1">
    <property type="nucleotide sequence ID" value="NZ_FNDV01000005.1"/>
</dbReference>
<name>A0A1H0M3H0_9PSEU</name>
<gene>
    <name evidence="3" type="ORF">SAMN05192558_104395</name>
</gene>
<evidence type="ECO:0000256" key="1">
    <source>
        <dbReference type="SAM" id="SignalP"/>
    </source>
</evidence>
<proteinExistence type="predicted"/>
<dbReference type="Pfam" id="PF04151">
    <property type="entry name" value="PPC"/>
    <property type="match status" value="1"/>
</dbReference>
<protein>
    <submittedName>
        <fullName evidence="3">Pre-peptidase C-terminal domain-containing protein</fullName>
    </submittedName>
</protein>
<dbReference type="STRING" id="504798.SAMN05421871_10565"/>
<feature type="domain" description="Peptidase C-terminal archaeal/bacterial" evidence="2">
    <location>
        <begin position="443"/>
        <end position="508"/>
    </location>
</feature>
<reference evidence="4" key="1">
    <citation type="submission" date="2016-10" db="EMBL/GenBank/DDBJ databases">
        <authorList>
            <person name="Varghese N."/>
            <person name="Submissions S."/>
        </authorList>
    </citation>
    <scope>NUCLEOTIDE SEQUENCE [LARGE SCALE GENOMIC DNA]</scope>
    <source>
        <strain evidence="4">IBRC-M 10655</strain>
    </source>
</reference>
<sequence length="526" mass="54746">MNRRRKTQSTLAVLGLGVSFLAVLPTASAEPRQVAVPLFAEDTTARAAGQADKLRQERPANAAVRIKRANAAVVGAGTELISLDLGDRTVTAVRDNASTTGSGNTLWTGQVRETAVARSSGPAEVGTDEYNSVTLVRSGEGVTGTVRVSGVLYQIHPVAGGQHAVLKVDESKMPQDHPRVEGGVPTIAMPATQSAGAAANTVIRVQVVATQQAVNGYNGDMRALVDLAVSETNKGYLNSGVGITLELAHYSTVNYTEAGMSTDLSRFRGTSDGYMDGVHALRDQYAADVNVLILNASTSCGIASGIGSSAATAFAVVARSCATGYYSFGHEIGHLQSARHDPATDSKTTPYAYGHGYRYGSSWRTIMAYNCSPSCPRINYWSNPRKTYNGVAMGTTDRSDNARVLEQTKATIAAFRGGTATPTNELSKGTAVTGLSGASGSSTAYTLTVPAGATNLSFSTSGGTGDMDLYVKFGSAASTSSYDCRSTTSSSTERCAFTTAQAGTYHVTMSGYSAYSGVSLVADYTS</sequence>
<dbReference type="Proteomes" id="UP000199651">
    <property type="component" value="Unassembled WGS sequence"/>
</dbReference>